<dbReference type="Proteomes" id="UP000799118">
    <property type="component" value="Unassembled WGS sequence"/>
</dbReference>
<dbReference type="PANTHER" id="PTHR38797">
    <property type="entry name" value="NUCLEAR PORE COMPLEX PROTEIN NUP85-RELATED"/>
    <property type="match status" value="1"/>
</dbReference>
<organism evidence="1 2">
    <name type="scientific">Gymnopus androsaceus JB14</name>
    <dbReference type="NCBI Taxonomy" id="1447944"/>
    <lineage>
        <taxon>Eukaryota</taxon>
        <taxon>Fungi</taxon>
        <taxon>Dikarya</taxon>
        <taxon>Basidiomycota</taxon>
        <taxon>Agaricomycotina</taxon>
        <taxon>Agaricomycetes</taxon>
        <taxon>Agaricomycetidae</taxon>
        <taxon>Agaricales</taxon>
        <taxon>Marasmiineae</taxon>
        <taxon>Omphalotaceae</taxon>
        <taxon>Gymnopus</taxon>
    </lineage>
</organism>
<accession>A0A6A4HVD9</accession>
<gene>
    <name evidence="1" type="ORF">BT96DRAFT_613086</name>
</gene>
<proteinExistence type="predicted"/>
<dbReference type="InterPro" id="IPR053204">
    <property type="entry name" value="Oxopyrrolidines_Biosynth-assoc"/>
</dbReference>
<dbReference type="PANTHER" id="PTHR38797:SF6">
    <property type="match status" value="1"/>
</dbReference>
<evidence type="ECO:0000313" key="2">
    <source>
        <dbReference type="Proteomes" id="UP000799118"/>
    </source>
</evidence>
<evidence type="ECO:0000313" key="1">
    <source>
        <dbReference type="EMBL" id="KAE9401228.1"/>
    </source>
</evidence>
<dbReference type="EMBL" id="ML769448">
    <property type="protein sequence ID" value="KAE9401228.1"/>
    <property type="molecule type" value="Genomic_DNA"/>
</dbReference>
<dbReference type="AlphaFoldDB" id="A0A6A4HVD9"/>
<protein>
    <submittedName>
        <fullName evidence="1">Uncharacterized protein</fullName>
    </submittedName>
</protein>
<name>A0A6A4HVD9_9AGAR</name>
<dbReference type="Pfam" id="PF12311">
    <property type="entry name" value="DUF3632"/>
    <property type="match status" value="1"/>
</dbReference>
<sequence>MMKSFGPTSQRWEILQQMRVTPSLQSRIHQRKYTAGRTSIHTLHGSWLHRTWTKYSRWGIWALQTAFESEKPLERELAAIRLACLWLIYDADRLWENVNGRDNNGKDVGCGKRFQGRKWKGFSRDRWSFWEERLLQAQVI</sequence>
<keyword evidence="2" id="KW-1185">Reference proteome</keyword>
<dbReference type="OrthoDB" id="3350591at2759"/>
<reference evidence="1" key="1">
    <citation type="journal article" date="2019" name="Environ. Microbiol.">
        <title>Fungal ecological strategies reflected in gene transcription - a case study of two litter decomposers.</title>
        <authorList>
            <person name="Barbi F."/>
            <person name="Kohler A."/>
            <person name="Barry K."/>
            <person name="Baskaran P."/>
            <person name="Daum C."/>
            <person name="Fauchery L."/>
            <person name="Ihrmark K."/>
            <person name="Kuo A."/>
            <person name="LaButti K."/>
            <person name="Lipzen A."/>
            <person name="Morin E."/>
            <person name="Grigoriev I.V."/>
            <person name="Henrissat B."/>
            <person name="Lindahl B."/>
            <person name="Martin F."/>
        </authorList>
    </citation>
    <scope>NUCLEOTIDE SEQUENCE</scope>
    <source>
        <strain evidence="1">JB14</strain>
    </source>
</reference>
<dbReference type="InterPro" id="IPR022085">
    <property type="entry name" value="OpdG"/>
</dbReference>